<accession>A0A430FJS3</accession>
<evidence type="ECO:0008006" key="4">
    <source>
        <dbReference type="Google" id="ProtNLM"/>
    </source>
</evidence>
<gene>
    <name evidence="2" type="ORF">D2E25_1023</name>
</gene>
<dbReference type="AlphaFoldDB" id="A0A430FJS3"/>
<dbReference type="EMBL" id="QXGL01000003">
    <property type="protein sequence ID" value="RSX53050.1"/>
    <property type="molecule type" value="Genomic_DNA"/>
</dbReference>
<proteinExistence type="predicted"/>
<feature type="transmembrane region" description="Helical" evidence="1">
    <location>
        <begin position="40"/>
        <end position="68"/>
    </location>
</feature>
<keyword evidence="1" id="KW-1133">Transmembrane helix</keyword>
<comment type="caution">
    <text evidence="2">The sequence shown here is derived from an EMBL/GenBank/DDBJ whole genome shotgun (WGS) entry which is preliminary data.</text>
</comment>
<evidence type="ECO:0000313" key="3">
    <source>
        <dbReference type="Proteomes" id="UP000287533"/>
    </source>
</evidence>
<keyword evidence="1" id="KW-0472">Membrane</keyword>
<evidence type="ECO:0000313" key="2">
    <source>
        <dbReference type="EMBL" id="RSX53050.1"/>
    </source>
</evidence>
<feature type="transmembrane region" description="Helical" evidence="1">
    <location>
        <begin position="88"/>
        <end position="114"/>
    </location>
</feature>
<evidence type="ECO:0000256" key="1">
    <source>
        <dbReference type="SAM" id="Phobius"/>
    </source>
</evidence>
<reference evidence="2 3" key="1">
    <citation type="submission" date="2018-09" db="EMBL/GenBank/DDBJ databases">
        <title>Characterization of the phylogenetic diversity of five novel species belonging to the genus Bifidobacterium.</title>
        <authorList>
            <person name="Lugli G.A."/>
            <person name="Duranti S."/>
            <person name="Milani C."/>
        </authorList>
    </citation>
    <scope>NUCLEOTIDE SEQUENCE [LARGE SCALE GENOMIC DNA]</scope>
    <source>
        <strain evidence="2 3">2034B</strain>
    </source>
</reference>
<sequence>MNDEGASVRGSAYVLTPPAVIHGTHEEAARSLRADRISTFFGAIFGVVGVLVVLCIGITAISGIDYAIGHMWVSEHGDAAYFSPSWATIFGLVFSVLIALACVWAVFSICAAAFKNRARSRRISQFRRNPNVLAVRGDQLLPNVQPVFVPDREDVDDDIDSHPIKRILFRDDGTLRQRRIPAYVPQSLWEQAVGWATHENARYLMAWLDVTINGDTLSVTAVKPIDPVTVERAFKRHAGQSTELDAQLDDDDVRDSEEWLVGALAGM</sequence>
<keyword evidence="1" id="KW-0812">Transmembrane</keyword>
<protein>
    <recommendedName>
        <fullName evidence="4">Transmembrane protein</fullName>
    </recommendedName>
</protein>
<name>A0A430FJS3_9BIFI</name>
<organism evidence="2 3">
    <name type="scientific">Bifidobacterium goeldii</name>
    <dbReference type="NCBI Taxonomy" id="2306975"/>
    <lineage>
        <taxon>Bacteria</taxon>
        <taxon>Bacillati</taxon>
        <taxon>Actinomycetota</taxon>
        <taxon>Actinomycetes</taxon>
        <taxon>Bifidobacteriales</taxon>
        <taxon>Bifidobacteriaceae</taxon>
        <taxon>Bifidobacterium</taxon>
    </lineage>
</organism>
<dbReference type="Proteomes" id="UP000287533">
    <property type="component" value="Unassembled WGS sequence"/>
</dbReference>
<keyword evidence="3" id="KW-1185">Reference proteome</keyword>